<proteinExistence type="predicted"/>
<evidence type="ECO:0000313" key="1">
    <source>
        <dbReference type="EMBL" id="MBC8563665.1"/>
    </source>
</evidence>
<evidence type="ECO:0000313" key="2">
    <source>
        <dbReference type="Proteomes" id="UP000606193"/>
    </source>
</evidence>
<comment type="caution">
    <text evidence="1">The sequence shown here is derived from an EMBL/GenBank/DDBJ whole genome shotgun (WGS) entry which is preliminary data.</text>
</comment>
<dbReference type="EMBL" id="JACRSX010000037">
    <property type="protein sequence ID" value="MBC8563665.1"/>
    <property type="molecule type" value="Genomic_DNA"/>
</dbReference>
<accession>A0ABR7N4X5</accession>
<keyword evidence="2" id="KW-1185">Reference proteome</keyword>
<dbReference type="Proteomes" id="UP000606193">
    <property type="component" value="Unassembled WGS sequence"/>
</dbReference>
<dbReference type="RefSeq" id="WP_249298650.1">
    <property type="nucleotide sequence ID" value="NZ_JACRSX010000037.1"/>
</dbReference>
<protein>
    <submittedName>
        <fullName evidence="1">Uncharacterized protein</fullName>
    </submittedName>
</protein>
<organism evidence="1 2">
    <name type="scientific">Jutongia huaianensis</name>
    <dbReference type="NCBI Taxonomy" id="2763668"/>
    <lineage>
        <taxon>Bacteria</taxon>
        <taxon>Bacillati</taxon>
        <taxon>Bacillota</taxon>
        <taxon>Clostridia</taxon>
        <taxon>Lachnospirales</taxon>
        <taxon>Lachnospiraceae</taxon>
        <taxon>Jutongia</taxon>
    </lineage>
</organism>
<gene>
    <name evidence="1" type="ORF">H8704_13765</name>
</gene>
<sequence length="225" mass="26623">MMYQITLYDDCSNPIADGTVSYYVDSLEEFEEKWVPYAEKNMKERLKRYYRSKAGEIVTDYYSDSEKLNIVQQDEHAEILEEKSFEEKELDITLSNVYWCTTDFHIADLKYVIRKIKYNGKYLLVTKYDIKGIYRKKEFPDGTGYYCDTAEFYGNAICEVNLTPNFDCETMRNKYTTADAFLEDTIKCFVWIPIAESEKEEELQIQRLPVQELEWLLRDIPGEAG</sequence>
<name>A0ABR7N4X5_9FIRM</name>
<reference evidence="1 2" key="1">
    <citation type="submission" date="2020-08" db="EMBL/GenBank/DDBJ databases">
        <title>Genome public.</title>
        <authorList>
            <person name="Liu C."/>
            <person name="Sun Q."/>
        </authorList>
    </citation>
    <scope>NUCLEOTIDE SEQUENCE [LARGE SCALE GENOMIC DNA]</scope>
    <source>
        <strain evidence="1 2">NSJ-37</strain>
    </source>
</reference>